<evidence type="ECO:0000313" key="2">
    <source>
        <dbReference type="EMBL" id="SPC80728.1"/>
    </source>
</evidence>
<accession>A0A2N9F0W2</accession>
<dbReference type="EMBL" id="OIVN01000468">
    <property type="protein sequence ID" value="SPC80728.1"/>
    <property type="molecule type" value="Genomic_DNA"/>
</dbReference>
<dbReference type="PANTHER" id="PTHR33116:SF78">
    <property type="entry name" value="OS12G0587133 PROTEIN"/>
    <property type="match status" value="1"/>
</dbReference>
<gene>
    <name evidence="2" type="ORF">FSB_LOCUS8610</name>
</gene>
<name>A0A2N9F0W2_FAGSY</name>
<dbReference type="PANTHER" id="PTHR33116">
    <property type="entry name" value="REVERSE TRANSCRIPTASE ZINC-BINDING DOMAIN-CONTAINING PROTEIN-RELATED-RELATED"/>
    <property type="match status" value="1"/>
</dbReference>
<dbReference type="InterPro" id="IPR026960">
    <property type="entry name" value="RVT-Znf"/>
</dbReference>
<reference evidence="2" key="1">
    <citation type="submission" date="2018-02" db="EMBL/GenBank/DDBJ databases">
        <authorList>
            <person name="Cohen D.B."/>
            <person name="Kent A.D."/>
        </authorList>
    </citation>
    <scope>NUCLEOTIDE SEQUENCE</scope>
</reference>
<organism evidence="2">
    <name type="scientific">Fagus sylvatica</name>
    <name type="common">Beechnut</name>
    <dbReference type="NCBI Taxonomy" id="28930"/>
    <lineage>
        <taxon>Eukaryota</taxon>
        <taxon>Viridiplantae</taxon>
        <taxon>Streptophyta</taxon>
        <taxon>Embryophyta</taxon>
        <taxon>Tracheophyta</taxon>
        <taxon>Spermatophyta</taxon>
        <taxon>Magnoliopsida</taxon>
        <taxon>eudicotyledons</taxon>
        <taxon>Gunneridae</taxon>
        <taxon>Pentapetalae</taxon>
        <taxon>rosids</taxon>
        <taxon>fabids</taxon>
        <taxon>Fagales</taxon>
        <taxon>Fagaceae</taxon>
        <taxon>Fagus</taxon>
    </lineage>
</organism>
<dbReference type="Pfam" id="PF13966">
    <property type="entry name" value="zf-RVT"/>
    <property type="match status" value="1"/>
</dbReference>
<dbReference type="AlphaFoldDB" id="A0A2N9F0W2"/>
<protein>
    <recommendedName>
        <fullName evidence="1">Reverse transcriptase zinc-binding domain-containing protein</fullName>
    </recommendedName>
</protein>
<feature type="domain" description="Reverse transcriptase zinc-binding" evidence="1">
    <location>
        <begin position="262"/>
        <end position="346"/>
    </location>
</feature>
<proteinExistence type="predicted"/>
<evidence type="ECO:0000259" key="1">
    <source>
        <dbReference type="Pfam" id="PF13966"/>
    </source>
</evidence>
<sequence length="447" mass="52441">MFGTMLWKRWKKRLAGWKRLYLSKGAHLTLIKSTLSSLPTYYLSLFPLPVSIARWIEKIQRDFLWGGVGDEHKIHLVNWKQVCSPIAQGGLGIRNMLLFNKALLGKWLWRYVNEFDSLWRRVVDCKYGSQKRGWCSNQTRAPYGVSLWKYIRAGWESFAKHTTFKMGDGSRIKFWKDSWCGDQPLQTRFPELFRLACDPNATVDTHLRFHDATHVWDIEFYRPFQDWEVEMGVSFMELLYSLPIRRGTMDSMWWQPSTKGIFEVRSYYSVLVQPSGTYFPWKRVWNSKVPSRVAFFIWTAALGRILTTDNLRRRRILILDWCCMCQSDGESVNHLLLHCKVAQELWNMILNMFGVSWGMPRDVVDLLSCWSGNVGKGDAGVIWRAIPHCLMWCLWGERNARTFVDESRSLPDLKLHFLQSLSFWLKASRIVNPVSITDLIDLCCFCN</sequence>